<dbReference type="RefSeq" id="WP_085051603.1">
    <property type="nucleotide sequence ID" value="NZ_LNQR01000033.1"/>
</dbReference>
<feature type="transmembrane region" description="Helical" evidence="8">
    <location>
        <begin position="483"/>
        <end position="501"/>
    </location>
</feature>
<keyword evidence="10" id="KW-1185">Reference proteome</keyword>
<evidence type="ECO:0000256" key="4">
    <source>
        <dbReference type="ARBA" id="ARBA00022475"/>
    </source>
</evidence>
<evidence type="ECO:0000256" key="7">
    <source>
        <dbReference type="ARBA" id="ARBA00023136"/>
    </source>
</evidence>
<evidence type="ECO:0000313" key="10">
    <source>
        <dbReference type="Proteomes" id="UP000060487"/>
    </source>
</evidence>
<evidence type="ECO:0000256" key="2">
    <source>
        <dbReference type="ARBA" id="ARBA00010942"/>
    </source>
</evidence>
<feature type="transmembrane region" description="Helical" evidence="8">
    <location>
        <begin position="366"/>
        <end position="385"/>
    </location>
</feature>
<evidence type="ECO:0000313" key="9">
    <source>
        <dbReference type="EMBL" id="KWT91027.1"/>
    </source>
</evidence>
<dbReference type="InterPro" id="IPR004763">
    <property type="entry name" value="CusA-like"/>
</dbReference>
<dbReference type="SUPFAM" id="SSF82693">
    <property type="entry name" value="Multidrug efflux transporter AcrB pore domain, PN1, PN2, PC1 and PC2 subdomains"/>
    <property type="match status" value="2"/>
</dbReference>
<protein>
    <submittedName>
        <fullName evidence="9">Cation transporter</fullName>
    </submittedName>
</protein>
<feature type="transmembrane region" description="Helical" evidence="8">
    <location>
        <begin position="912"/>
        <end position="932"/>
    </location>
</feature>
<comment type="subcellular location">
    <subcellularLocation>
        <location evidence="1">Cell membrane</location>
        <topology evidence="1">Multi-pass membrane protein</topology>
    </subcellularLocation>
</comment>
<reference evidence="9 10" key="1">
    <citation type="submission" date="2015-11" db="EMBL/GenBank/DDBJ databases">
        <authorList>
            <person name="Lin W."/>
        </authorList>
    </citation>
    <scope>NUCLEOTIDE SEQUENCE [LARGE SCALE GENOMIC DNA]</scope>
    <source>
        <strain evidence="9 10">HCH-1</strain>
    </source>
</reference>
<dbReference type="Pfam" id="PF00873">
    <property type="entry name" value="ACR_tran"/>
    <property type="match status" value="1"/>
</dbReference>
<dbReference type="Gene3D" id="3.30.70.1430">
    <property type="entry name" value="Multidrug efflux transporter AcrB pore domain"/>
    <property type="match status" value="2"/>
</dbReference>
<organism evidence="9 10">
    <name type="scientific">Candidatus Magnetominusculus xianensis</name>
    <dbReference type="NCBI Taxonomy" id="1748249"/>
    <lineage>
        <taxon>Bacteria</taxon>
        <taxon>Pseudomonadati</taxon>
        <taxon>Nitrospirota</taxon>
        <taxon>Nitrospiria</taxon>
        <taxon>Nitrospirales</taxon>
        <taxon>Nitrospiraceae</taxon>
        <taxon>Candidatus Magnetominusculus</taxon>
    </lineage>
</organism>
<feature type="transmembrane region" description="Helical" evidence="8">
    <location>
        <begin position="888"/>
        <end position="905"/>
    </location>
</feature>
<sequence length="1057" mass="116639">MIAKLIAYSARNRFIVVLLVAFLFLWGLWALKKTPLDAIPDLSDTQVIIYTQWNGRAPDLIEDQITYPITATLLAAPKVKAVRGFSFFGTSFIYVIFEEGTDIYWARSRVLEYLQGVKAKIPADVNPVLGPDATGLGWGFEYAVVDETGGHDLSETRTLQDYNLKLALESVPGVSEVASIGGFVKQYQINIDPNRLAAYNIPITKVLEAVKKSNRDVEGRVLEFSGTEYMVRGRGYIKNVGDIEAIPVGTNGAGTPIFIKDIAQVRLGPEIRRGIADLDGRGEVAGGIVVVRFGENVLDVIERVKAKIKNDIEPSLPKGVKIVTTYDRSDLIGKAIDTLKDEIIKLSIAVSVVCVVFLFHLPSALVVILTLPIAIVMSFICMYYLGVTSNIMSLSGIAIAIGAMVDASIIMVEQAHTKLEQWEHDGRPGSRVDVVIEAAQEVGPSLFFSLLVITVGFLPVFTLQEQAGRLFKPLAYTKTFAMLFSSFLAVTITPVLMTMFIRGKIIPEERNPVSKVLHFLYEPVARLSLRLRWIVIILALIIMGATVYPYKKLGTEFMPPLYEGTLFYMPVTVPGASVSEAGKLLQMQDEILKTIPEVAQVFGKAGRAETATDPAPIEMFETIVNLKPESQWRKGLTVEDLKNEMNDALSIPGVANSFTMPIKARIDMLSTGIRTPVGIKILGPKLEEIERIGIEIENAVKTIPGTRSAYAERVMTGYFLDFEVKRKEAARYGLTVDDVQEVIQSAVGGMNLTTTVEGRQRFPVNVRYLRDLRGNIDDLKRVLVPIMSSNPKAVNSTSSSMSVPAQLPQIPISEIADIKITHGPTAIKSEEGLLTAYVYIDFSGRDVGSYVEEAKRRVSELIKIPSGYRLKWSGEYEYIVETHKRLKLVIPLTVFVIFVLVYINTQSAVKTAIVLLAVPFSLVGSFWILYLLNYNMSIAVWVGMIALAGLDAETGVVMLLYLELSYDKWRKEGRLNSYADLKEAVMHGAVKRIRPKIMTVSVILAGLIPVMFSSGAGSDVMKRIAAPMVGGVVTSTILELIIYPAIYIIWKGRGLKR</sequence>
<comment type="similarity">
    <text evidence="2">Belongs to the resistance-nodulation-cell division (RND) (TC 2.A.6) family.</text>
</comment>
<gene>
    <name evidence="9" type="ORF">ASN18_0974</name>
</gene>
<dbReference type="NCBIfam" id="TIGR00914">
    <property type="entry name" value="2A0601"/>
    <property type="match status" value="1"/>
</dbReference>
<dbReference type="PANTHER" id="PTHR32063:SF19">
    <property type="entry name" value="CATION EFFLUX SYSTEM PROTEIN CUSA"/>
    <property type="match status" value="1"/>
</dbReference>
<feature type="transmembrane region" description="Helical" evidence="8">
    <location>
        <begin position="997"/>
        <end position="1016"/>
    </location>
</feature>
<keyword evidence="4" id="KW-1003">Cell membrane</keyword>
<dbReference type="SUPFAM" id="SSF82866">
    <property type="entry name" value="Multidrug efflux transporter AcrB transmembrane domain"/>
    <property type="match status" value="2"/>
</dbReference>
<feature type="transmembrane region" description="Helical" evidence="8">
    <location>
        <begin position="1028"/>
        <end position="1050"/>
    </location>
</feature>
<dbReference type="Gene3D" id="1.20.1640.10">
    <property type="entry name" value="Multidrug efflux transporter AcrB transmembrane domain"/>
    <property type="match status" value="2"/>
</dbReference>
<name>A0ABR5SH62_9BACT</name>
<dbReference type="InterPro" id="IPR001036">
    <property type="entry name" value="Acrflvin-R"/>
</dbReference>
<dbReference type="InterPro" id="IPR027463">
    <property type="entry name" value="AcrB_DN_DC_subdom"/>
</dbReference>
<dbReference type="Proteomes" id="UP000060487">
    <property type="component" value="Unassembled WGS sequence"/>
</dbReference>
<accession>A0ABR5SH62</accession>
<feature type="transmembrane region" description="Helical" evidence="8">
    <location>
        <begin position="446"/>
        <end position="463"/>
    </location>
</feature>
<dbReference type="Gene3D" id="3.30.70.1440">
    <property type="entry name" value="Multidrug efflux transporter AcrB pore domain"/>
    <property type="match status" value="1"/>
</dbReference>
<feature type="transmembrane region" description="Helical" evidence="8">
    <location>
        <begin position="938"/>
        <end position="962"/>
    </location>
</feature>
<dbReference type="SUPFAM" id="SSF82714">
    <property type="entry name" value="Multidrug efflux transporter AcrB TolC docking domain, DN and DC subdomains"/>
    <property type="match status" value="2"/>
</dbReference>
<proteinExistence type="inferred from homology"/>
<keyword evidence="5 8" id="KW-0812">Transmembrane</keyword>
<keyword evidence="3" id="KW-0813">Transport</keyword>
<dbReference type="Gene3D" id="3.30.2090.10">
    <property type="entry name" value="Multidrug efflux transporter AcrB TolC docking domain, DN and DC subdomains"/>
    <property type="match status" value="2"/>
</dbReference>
<evidence type="ECO:0000256" key="6">
    <source>
        <dbReference type="ARBA" id="ARBA00022989"/>
    </source>
</evidence>
<dbReference type="PANTHER" id="PTHR32063">
    <property type="match status" value="1"/>
</dbReference>
<evidence type="ECO:0000256" key="1">
    <source>
        <dbReference type="ARBA" id="ARBA00004651"/>
    </source>
</evidence>
<comment type="caution">
    <text evidence="9">The sequence shown here is derived from an EMBL/GenBank/DDBJ whole genome shotgun (WGS) entry which is preliminary data.</text>
</comment>
<evidence type="ECO:0000256" key="8">
    <source>
        <dbReference type="SAM" id="Phobius"/>
    </source>
</evidence>
<feature type="transmembrane region" description="Helical" evidence="8">
    <location>
        <begin position="531"/>
        <end position="550"/>
    </location>
</feature>
<keyword evidence="6 8" id="KW-1133">Transmembrane helix</keyword>
<keyword evidence="7 8" id="KW-0472">Membrane</keyword>
<evidence type="ECO:0000256" key="3">
    <source>
        <dbReference type="ARBA" id="ARBA00022448"/>
    </source>
</evidence>
<dbReference type="EMBL" id="LNQR01000033">
    <property type="protein sequence ID" value="KWT91027.1"/>
    <property type="molecule type" value="Genomic_DNA"/>
</dbReference>
<evidence type="ECO:0000256" key="5">
    <source>
        <dbReference type="ARBA" id="ARBA00022692"/>
    </source>
</evidence>
<dbReference type="Gene3D" id="3.30.70.1320">
    <property type="entry name" value="Multidrug efflux transporter AcrB pore domain like"/>
    <property type="match status" value="1"/>
</dbReference>
<dbReference type="PRINTS" id="PR00702">
    <property type="entry name" value="ACRIFLAVINRP"/>
</dbReference>